<evidence type="ECO:0000256" key="3">
    <source>
        <dbReference type="ARBA" id="ARBA00004906"/>
    </source>
</evidence>
<dbReference type="CDD" id="cd16702">
    <property type="entry name" value="RING_CH-C4HC3_MARCH6"/>
    <property type="match status" value="1"/>
</dbReference>
<keyword evidence="11 14" id="KW-1133">Transmembrane helix</keyword>
<feature type="transmembrane region" description="Helical" evidence="14">
    <location>
        <begin position="932"/>
        <end position="955"/>
    </location>
</feature>
<dbReference type="InterPro" id="IPR013083">
    <property type="entry name" value="Znf_RING/FYVE/PHD"/>
</dbReference>
<keyword evidence="5" id="KW-0808">Transferase</keyword>
<evidence type="ECO:0000256" key="4">
    <source>
        <dbReference type="ARBA" id="ARBA00012483"/>
    </source>
</evidence>
<evidence type="ECO:0000256" key="10">
    <source>
        <dbReference type="ARBA" id="ARBA00022833"/>
    </source>
</evidence>
<feature type="transmembrane region" description="Helical" evidence="14">
    <location>
        <begin position="1071"/>
        <end position="1088"/>
    </location>
</feature>
<feature type="domain" description="RING-CH-type" evidence="15">
    <location>
        <begin position="1"/>
        <end position="76"/>
    </location>
</feature>
<dbReference type="GO" id="GO:0005789">
    <property type="term" value="C:endoplasmic reticulum membrane"/>
    <property type="evidence" value="ECO:0007669"/>
    <property type="project" value="TreeGrafter"/>
</dbReference>
<gene>
    <name evidence="16" type="ORF">CU097_009336</name>
</gene>
<feature type="transmembrane region" description="Helical" evidence="14">
    <location>
        <begin position="670"/>
        <end position="690"/>
    </location>
</feature>
<dbReference type="PANTHER" id="PTHR13145">
    <property type="entry name" value="SSM4 PROTEIN"/>
    <property type="match status" value="1"/>
</dbReference>
<organism evidence="16 17">
    <name type="scientific">Rhizopus azygosporus</name>
    <name type="common">Rhizopus microsporus var. azygosporus</name>
    <dbReference type="NCBI Taxonomy" id="86630"/>
    <lineage>
        <taxon>Eukaryota</taxon>
        <taxon>Fungi</taxon>
        <taxon>Fungi incertae sedis</taxon>
        <taxon>Mucoromycota</taxon>
        <taxon>Mucoromycotina</taxon>
        <taxon>Mucoromycetes</taxon>
        <taxon>Mucorales</taxon>
        <taxon>Mucorineae</taxon>
        <taxon>Rhizopodaceae</taxon>
        <taxon>Rhizopus</taxon>
    </lineage>
</organism>
<evidence type="ECO:0000256" key="5">
    <source>
        <dbReference type="ARBA" id="ARBA00022679"/>
    </source>
</evidence>
<evidence type="ECO:0000256" key="9">
    <source>
        <dbReference type="ARBA" id="ARBA00022786"/>
    </source>
</evidence>
<dbReference type="Pfam" id="PF12906">
    <property type="entry name" value="RINGv"/>
    <property type="match status" value="1"/>
</dbReference>
<evidence type="ECO:0000259" key="15">
    <source>
        <dbReference type="PROSITE" id="PS51292"/>
    </source>
</evidence>
<dbReference type="STRING" id="86630.A0A367K2C0"/>
<evidence type="ECO:0000256" key="8">
    <source>
        <dbReference type="ARBA" id="ARBA00022771"/>
    </source>
</evidence>
<dbReference type="SMART" id="SM00744">
    <property type="entry name" value="RINGv"/>
    <property type="match status" value="1"/>
</dbReference>
<dbReference type="Pfam" id="PF23113">
    <property type="entry name" value="MARCHF6_C"/>
    <property type="match status" value="1"/>
</dbReference>
<proteinExistence type="predicted"/>
<evidence type="ECO:0000313" key="17">
    <source>
        <dbReference type="Proteomes" id="UP000252139"/>
    </source>
</evidence>
<feature type="transmembrane region" description="Helical" evidence="14">
    <location>
        <begin position="732"/>
        <end position="755"/>
    </location>
</feature>
<dbReference type="InterPro" id="IPR011016">
    <property type="entry name" value="Znf_RING-CH"/>
</dbReference>
<keyword evidence="8" id="KW-0863">Zinc-finger</keyword>
<comment type="subcellular location">
    <subcellularLocation>
        <location evidence="2">Membrane</location>
        <topology evidence="2">Multi-pass membrane protein</topology>
    </subcellularLocation>
</comment>
<keyword evidence="9" id="KW-0833">Ubl conjugation pathway</keyword>
<evidence type="ECO:0000313" key="16">
    <source>
        <dbReference type="EMBL" id="RCH96310.1"/>
    </source>
</evidence>
<keyword evidence="12 14" id="KW-0472">Membrane</keyword>
<feature type="transmembrane region" description="Helical" evidence="14">
    <location>
        <begin position="107"/>
        <end position="129"/>
    </location>
</feature>
<keyword evidence="10" id="KW-0862">Zinc</keyword>
<feature type="transmembrane region" description="Helical" evidence="14">
    <location>
        <begin position="170"/>
        <end position="189"/>
    </location>
</feature>
<dbReference type="PANTHER" id="PTHR13145:SF0">
    <property type="entry name" value="E3 UBIQUITIN-PROTEIN LIGASE MARCHF6"/>
    <property type="match status" value="1"/>
</dbReference>
<evidence type="ECO:0000256" key="14">
    <source>
        <dbReference type="SAM" id="Phobius"/>
    </source>
</evidence>
<comment type="catalytic activity">
    <reaction evidence="1">
        <text>S-ubiquitinyl-[E2 ubiquitin-conjugating enzyme]-L-cysteine + [acceptor protein]-L-lysine = [E2 ubiquitin-conjugating enzyme]-L-cysteine + N(6)-ubiquitinyl-[acceptor protein]-L-lysine.</text>
        <dbReference type="EC" id="2.3.2.27"/>
    </reaction>
</comment>
<feature type="transmembrane region" description="Helical" evidence="14">
    <location>
        <begin position="439"/>
        <end position="460"/>
    </location>
</feature>
<evidence type="ECO:0000256" key="7">
    <source>
        <dbReference type="ARBA" id="ARBA00022723"/>
    </source>
</evidence>
<evidence type="ECO:0000256" key="11">
    <source>
        <dbReference type="ARBA" id="ARBA00022989"/>
    </source>
</evidence>
<evidence type="ECO:0000256" key="12">
    <source>
        <dbReference type="ARBA" id="ARBA00023136"/>
    </source>
</evidence>
<dbReference type="GO" id="GO:0008270">
    <property type="term" value="F:zinc ion binding"/>
    <property type="evidence" value="ECO:0007669"/>
    <property type="project" value="UniProtKB-KW"/>
</dbReference>
<keyword evidence="6 14" id="KW-0812">Transmembrane</keyword>
<dbReference type="AlphaFoldDB" id="A0A367K2C0"/>
<dbReference type="OrthoDB" id="264354at2759"/>
<protein>
    <recommendedName>
        <fullName evidence="4">RING-type E3 ubiquitin transferase</fullName>
        <ecNumber evidence="4">2.3.2.27</ecNumber>
    </recommendedName>
</protein>
<dbReference type="SUPFAM" id="SSF57850">
    <property type="entry name" value="RING/U-box"/>
    <property type="match status" value="1"/>
</dbReference>
<feature type="transmembrane region" description="Helical" evidence="14">
    <location>
        <begin position="618"/>
        <end position="650"/>
    </location>
</feature>
<dbReference type="Proteomes" id="UP000252139">
    <property type="component" value="Unassembled WGS sequence"/>
</dbReference>
<sequence length="1204" mass="139055">MDEDQEICRVCRSESTPDHPLYHPCKCSGSIRFVHEDCLIEWLSHRAYKDTKTEKLTFSPCLNRYCELCEYPFQFSPIYRADMPEKVPLYVLCSQLIQRLMYLLKTLFRSIIVIFVWLVILPNFTLWTWRFYFWSGEHIGFNTIKTSNMTITSEDKVTSSVLKNFLSDCFEGQIITAFVVIIFVAAYLFREWVMQNLPADRNNNNFEPVVVQEQQQQNRDEQQLVQEQVAIDTLLNVVQVMNPPTPERRHDPENEYIQHLEHQLGGIRNEIENELNHRHHRHSTESAVHWLNHPEEEEEGENDRLNALFAGSSSRPSFMLDSDQHEPQEEGAPETGHDEFLPPFYQHRPEVLAGRDLNLDELDVRRDEEFHYRRHFQQMDNAIFERPRAPHNPIVPPPLPPPPPPAEDNEEPFEVADDINGVLEAIGMRGNPWMLVQNSVLMSLMISLCLGLAVWIPYVVGRLVIMIRPISFIETPIYILRFITDPLVDFVLDTCLPYAWSVIEVYWKQFVPEPIQVTVSSVYDELSKESPVLHAANGTSSQGLFDLTFIHTQLEETSKRALERWYQFALGQTVLDRSMCILVGYFVFICLGSWYLAHGRRRGSSRTAVQDVIRQQGIFLKVLFFIVIELVVFPTVCGFLLDLATLPLFVNASIESRYMFHLKSPYSSYFLHWFLGTGVLFYFAIFITVCREIIRPGVMWFIRDPNDPQFHPVQEMVERPLPNLLHKISQSALIYSVMLVFGVGTVTYSLAYTGVVFPLRLPFNKPLSTLAVDLLITQFLVPPLVQFMNPRENSKRALDLWWHFASRQLRLTSFMFNVRMPDEEGRHVRKTLKAWILREKATIPTDEFSDVGIDSDDNVVFKRDGMLMRVPKYDSVPVDPKRRMLVPVDPVTLEAIDEEERRRGHPAAADTGDESQSTIVVYVPPHFKLRTIIFLLFMWFSISLFVCSVTVVPLLVGRLLFKVYLAPQADVVNDLYSFALGLYLMMCIGYLAHWLYQSYVAYSARGNAQTEQCLAYIKEKGIKASRYIYLISTLAVIIPLLLGVSVDLFVFMPIRIHNSSGPIVINLSQDWAFGIVCMSIIYHTVLLLPTTNAVRQYMDQIFGNNMIQADLNLITRKVIAPVIITTLLAIITPGVISFCILYIMGTSRDPSYQLLVTRYTYPSIFCLMITTLLCLIFKKLFSIWIQTVRDDTYLIGKKLHNLEE</sequence>
<feature type="transmembrane region" description="Helical" evidence="14">
    <location>
        <begin position="1159"/>
        <end position="1177"/>
    </location>
</feature>
<accession>A0A367K2C0</accession>
<feature type="transmembrane region" description="Helical" evidence="14">
    <location>
        <begin position="767"/>
        <end position="785"/>
    </location>
</feature>
<feature type="transmembrane region" description="Helical" evidence="14">
    <location>
        <begin position="574"/>
        <end position="597"/>
    </location>
</feature>
<keyword evidence="7" id="KW-0479">Metal-binding</keyword>
<dbReference type="InterPro" id="IPR056521">
    <property type="entry name" value="MARCHF6-like_C"/>
</dbReference>
<dbReference type="GO" id="GO:0036503">
    <property type="term" value="P:ERAD pathway"/>
    <property type="evidence" value="ECO:0007669"/>
    <property type="project" value="TreeGrafter"/>
</dbReference>
<feature type="region of interest" description="Disordered" evidence="13">
    <location>
        <begin position="313"/>
        <end position="336"/>
    </location>
</feature>
<dbReference type="PROSITE" id="PS51292">
    <property type="entry name" value="ZF_RING_CH"/>
    <property type="match status" value="1"/>
</dbReference>
<keyword evidence="17" id="KW-1185">Reference proteome</keyword>
<dbReference type="EMBL" id="PJQL01000380">
    <property type="protein sequence ID" value="RCH96310.1"/>
    <property type="molecule type" value="Genomic_DNA"/>
</dbReference>
<comment type="caution">
    <text evidence="16">The sequence shown here is derived from an EMBL/GenBank/DDBJ whole genome shotgun (WGS) entry which is preliminary data.</text>
</comment>
<feature type="transmembrane region" description="Helical" evidence="14">
    <location>
        <begin position="1027"/>
        <end position="1051"/>
    </location>
</feature>
<reference evidence="16 17" key="1">
    <citation type="journal article" date="2018" name="G3 (Bethesda)">
        <title>Phylogenetic and Phylogenomic Definition of Rhizopus Species.</title>
        <authorList>
            <person name="Gryganskyi A.P."/>
            <person name="Golan J."/>
            <person name="Dolatabadi S."/>
            <person name="Mondo S."/>
            <person name="Robb S."/>
            <person name="Idnurm A."/>
            <person name="Muszewska A."/>
            <person name="Steczkiewicz K."/>
            <person name="Masonjones S."/>
            <person name="Liao H.L."/>
            <person name="Gajdeczka M.T."/>
            <person name="Anike F."/>
            <person name="Vuek A."/>
            <person name="Anishchenko I.M."/>
            <person name="Voigt K."/>
            <person name="de Hoog G.S."/>
            <person name="Smith M.E."/>
            <person name="Heitman J."/>
            <person name="Vilgalys R."/>
            <person name="Stajich J.E."/>
        </authorList>
    </citation>
    <scope>NUCLEOTIDE SEQUENCE [LARGE SCALE GENOMIC DNA]</scope>
    <source>
        <strain evidence="16 17">CBS 357.93</strain>
    </source>
</reference>
<feature type="transmembrane region" description="Helical" evidence="14">
    <location>
        <begin position="975"/>
        <end position="996"/>
    </location>
</feature>
<dbReference type="EC" id="2.3.2.27" evidence="4"/>
<dbReference type="GO" id="GO:0061630">
    <property type="term" value="F:ubiquitin protein ligase activity"/>
    <property type="evidence" value="ECO:0007669"/>
    <property type="project" value="UniProtKB-EC"/>
</dbReference>
<evidence type="ECO:0000256" key="1">
    <source>
        <dbReference type="ARBA" id="ARBA00000900"/>
    </source>
</evidence>
<name>A0A367K2C0_RHIAZ</name>
<dbReference type="Gene3D" id="3.30.40.10">
    <property type="entry name" value="Zinc/RING finger domain, C3HC4 (zinc finger)"/>
    <property type="match status" value="1"/>
</dbReference>
<evidence type="ECO:0000256" key="6">
    <source>
        <dbReference type="ARBA" id="ARBA00022692"/>
    </source>
</evidence>
<evidence type="ECO:0000256" key="2">
    <source>
        <dbReference type="ARBA" id="ARBA00004141"/>
    </source>
</evidence>
<comment type="pathway">
    <text evidence="3">Protein modification; protein ubiquitination.</text>
</comment>
<feature type="transmembrane region" description="Helical" evidence="14">
    <location>
        <begin position="1118"/>
        <end position="1144"/>
    </location>
</feature>
<evidence type="ECO:0000256" key="13">
    <source>
        <dbReference type="SAM" id="MobiDB-lite"/>
    </source>
</evidence>